<gene>
    <name evidence="7" type="ORF">DI556_15310</name>
</gene>
<evidence type="ECO:0000313" key="8">
    <source>
        <dbReference type="Proteomes" id="UP000249185"/>
    </source>
</evidence>
<name>A0A2W5N6F8_RHOSU</name>
<evidence type="ECO:0000256" key="2">
    <source>
        <dbReference type="ARBA" id="ARBA00008520"/>
    </source>
</evidence>
<comment type="function">
    <text evidence="5">Part of a binding-protein-dependent transport system for a sugar.</text>
</comment>
<protein>
    <recommendedName>
        <fullName evidence="6">Probable sugar-binding periplasmic protein</fullName>
    </recommendedName>
</protein>
<dbReference type="Gene3D" id="3.40.190.10">
    <property type="entry name" value="Periplasmic binding protein-like II"/>
    <property type="match status" value="2"/>
</dbReference>
<dbReference type="Pfam" id="PF01547">
    <property type="entry name" value="SBP_bac_1"/>
    <property type="match status" value="1"/>
</dbReference>
<evidence type="ECO:0000256" key="6">
    <source>
        <dbReference type="ARBA" id="ARBA00049753"/>
    </source>
</evidence>
<dbReference type="PANTHER" id="PTHR43649">
    <property type="entry name" value="ARABINOSE-BINDING PROTEIN-RELATED"/>
    <property type="match status" value="1"/>
</dbReference>
<dbReference type="GO" id="GO:0042597">
    <property type="term" value="C:periplasmic space"/>
    <property type="evidence" value="ECO:0007669"/>
    <property type="project" value="UniProtKB-SubCell"/>
</dbReference>
<sequence>MSMNFARPGRGEVFIVFSGLCMDRSILLASLLVAGAALTPVHAEETEVLHYWTSGSEAAALARIAEAFEAKGGVWKDLPVAGFEAERTVAMTRFAGGTPPAAMLTELGQETNKLAEAGVLRDLTEIATAENWDAVLPRPVADAVKVDGAFFAVPVDIGGRNWMYTSPKVLAEAGVAAPTTWEEFFPAAEAIKAKGHIPLALGGESWQEAILFSAVLAGVGGNDFFKAIYEDADADAARSDKMVEVFDTFRRLGGYVDPGSPGRAWNDTTNLVITDQAGMIIMGDWAKGEFVSAGKTAGADFGCALAPGTAHFYDAIVDAFVFPTVKGDASAQDMLIATMMDPATQVAFNRVKGSLPPRSDADTAALDACAVLGATTMADPETYVPAIASRPTNDVSGQLEDIVSGFWNDPAMTSADAAEAYAAVLESVE</sequence>
<dbReference type="InterPro" id="IPR006059">
    <property type="entry name" value="SBP"/>
</dbReference>
<reference evidence="7 8" key="1">
    <citation type="submission" date="2017-08" db="EMBL/GenBank/DDBJ databases">
        <title>Infants hospitalized years apart are colonized by the same room-sourced microbial strains.</title>
        <authorList>
            <person name="Brooks B."/>
            <person name="Olm M.R."/>
            <person name="Firek B.A."/>
            <person name="Baker R."/>
            <person name="Thomas B.C."/>
            <person name="Morowitz M.J."/>
            <person name="Banfield J.F."/>
        </authorList>
    </citation>
    <scope>NUCLEOTIDE SEQUENCE [LARGE SCALE GENOMIC DNA]</scope>
    <source>
        <strain evidence="7">S2_005_002_R2_34</strain>
    </source>
</reference>
<dbReference type="EMBL" id="QFPW01000013">
    <property type="protein sequence ID" value="PZQ48188.1"/>
    <property type="molecule type" value="Genomic_DNA"/>
</dbReference>
<comment type="subcellular location">
    <subcellularLocation>
        <location evidence="1">Periplasm</location>
    </subcellularLocation>
</comment>
<dbReference type="AlphaFoldDB" id="A0A2W5N6F8"/>
<dbReference type="PANTHER" id="PTHR43649:SF28">
    <property type="entry name" value="BINDING PROTEIN COMPONENT OF ABC SUGAR TRANSPORTER-RELATED"/>
    <property type="match status" value="1"/>
</dbReference>
<comment type="similarity">
    <text evidence="2">Belongs to the bacterial solute-binding protein 1 family.</text>
</comment>
<dbReference type="Proteomes" id="UP000249185">
    <property type="component" value="Unassembled WGS sequence"/>
</dbReference>
<keyword evidence="4" id="KW-0732">Signal</keyword>
<organism evidence="7 8">
    <name type="scientific">Rhodovulum sulfidophilum</name>
    <name type="common">Rhodobacter sulfidophilus</name>
    <dbReference type="NCBI Taxonomy" id="35806"/>
    <lineage>
        <taxon>Bacteria</taxon>
        <taxon>Pseudomonadati</taxon>
        <taxon>Pseudomonadota</taxon>
        <taxon>Alphaproteobacteria</taxon>
        <taxon>Rhodobacterales</taxon>
        <taxon>Paracoccaceae</taxon>
        <taxon>Rhodovulum</taxon>
    </lineage>
</organism>
<evidence type="ECO:0000256" key="5">
    <source>
        <dbReference type="ARBA" id="ARBA00049629"/>
    </source>
</evidence>
<evidence type="ECO:0000256" key="3">
    <source>
        <dbReference type="ARBA" id="ARBA00022448"/>
    </source>
</evidence>
<accession>A0A2W5N6F8</accession>
<evidence type="ECO:0000313" key="7">
    <source>
        <dbReference type="EMBL" id="PZQ48188.1"/>
    </source>
</evidence>
<dbReference type="InterPro" id="IPR050490">
    <property type="entry name" value="Bact_solute-bd_prot1"/>
</dbReference>
<keyword evidence="3" id="KW-0813">Transport</keyword>
<proteinExistence type="inferred from homology"/>
<dbReference type="SUPFAM" id="SSF53850">
    <property type="entry name" value="Periplasmic binding protein-like II"/>
    <property type="match status" value="1"/>
</dbReference>
<evidence type="ECO:0000256" key="4">
    <source>
        <dbReference type="ARBA" id="ARBA00022729"/>
    </source>
</evidence>
<evidence type="ECO:0000256" key="1">
    <source>
        <dbReference type="ARBA" id="ARBA00004418"/>
    </source>
</evidence>
<comment type="caution">
    <text evidence="7">The sequence shown here is derived from an EMBL/GenBank/DDBJ whole genome shotgun (WGS) entry which is preliminary data.</text>
</comment>